<keyword evidence="3" id="KW-1185">Reference proteome</keyword>
<reference evidence="2" key="1">
    <citation type="submission" date="2021-12" db="EMBL/GenBank/DDBJ databases">
        <authorList>
            <person name="King R."/>
        </authorList>
    </citation>
    <scope>NUCLEOTIDE SEQUENCE</scope>
</reference>
<feature type="compositionally biased region" description="Basic and acidic residues" evidence="1">
    <location>
        <begin position="47"/>
        <end position="66"/>
    </location>
</feature>
<evidence type="ECO:0000313" key="3">
    <source>
        <dbReference type="Proteomes" id="UP001153714"/>
    </source>
</evidence>
<dbReference type="EMBL" id="OU893336">
    <property type="protein sequence ID" value="CAG9792726.1"/>
    <property type="molecule type" value="Genomic_DNA"/>
</dbReference>
<proteinExistence type="predicted"/>
<reference evidence="2" key="2">
    <citation type="submission" date="2022-10" db="EMBL/GenBank/DDBJ databases">
        <authorList>
            <consortium name="ENA_rothamsted_submissions"/>
            <consortium name="culmorum"/>
            <person name="King R."/>
        </authorList>
    </citation>
    <scope>NUCLEOTIDE SEQUENCE</scope>
</reference>
<gene>
    <name evidence="2" type="ORF">DIATSA_LOCUS10236</name>
</gene>
<name>A0A9N9WFF4_9NEOP</name>
<protein>
    <submittedName>
        <fullName evidence="2">Uncharacterized protein</fullName>
    </submittedName>
</protein>
<dbReference type="AlphaFoldDB" id="A0A9N9WFF4"/>
<dbReference type="Proteomes" id="UP001153714">
    <property type="component" value="Chromosome 5"/>
</dbReference>
<evidence type="ECO:0000313" key="2">
    <source>
        <dbReference type="EMBL" id="CAG9792726.1"/>
    </source>
</evidence>
<feature type="region of interest" description="Disordered" evidence="1">
    <location>
        <begin position="46"/>
        <end position="77"/>
    </location>
</feature>
<dbReference type="OrthoDB" id="3066195at2759"/>
<accession>A0A9N9WFF4</accession>
<sequence length="121" mass="13556">MRTLKKILTKRRQELYKTVGGSPSRSGFTDIEEKVMAICSNIMGLDARNDSDSKQEPKEKEVDKVAPETLQPLKNNNISFHSRSVMGKVRPAGQLQPAKVFNPARRGSIDIDSIWPAIITF</sequence>
<evidence type="ECO:0000256" key="1">
    <source>
        <dbReference type="SAM" id="MobiDB-lite"/>
    </source>
</evidence>
<organism evidence="2 3">
    <name type="scientific">Diatraea saccharalis</name>
    <name type="common">sugarcane borer</name>
    <dbReference type="NCBI Taxonomy" id="40085"/>
    <lineage>
        <taxon>Eukaryota</taxon>
        <taxon>Metazoa</taxon>
        <taxon>Ecdysozoa</taxon>
        <taxon>Arthropoda</taxon>
        <taxon>Hexapoda</taxon>
        <taxon>Insecta</taxon>
        <taxon>Pterygota</taxon>
        <taxon>Neoptera</taxon>
        <taxon>Endopterygota</taxon>
        <taxon>Lepidoptera</taxon>
        <taxon>Glossata</taxon>
        <taxon>Ditrysia</taxon>
        <taxon>Pyraloidea</taxon>
        <taxon>Crambidae</taxon>
        <taxon>Crambinae</taxon>
        <taxon>Diatraea</taxon>
    </lineage>
</organism>